<protein>
    <submittedName>
        <fullName evidence="2">Uncharacterized protein</fullName>
    </submittedName>
</protein>
<evidence type="ECO:0000256" key="1">
    <source>
        <dbReference type="SAM" id="MobiDB-lite"/>
    </source>
</evidence>
<accession>A0AAV7L0G6</accession>
<sequence>MAAALPNPNEGRAQEVVNSGQSLKTTAVHVETPRAASRPDVFYEKVPEERTRETLALPTRTTTTNHSQY</sequence>
<proteinExistence type="predicted"/>
<feature type="compositionally biased region" description="Low complexity" evidence="1">
    <location>
        <begin position="54"/>
        <end position="69"/>
    </location>
</feature>
<organism evidence="2 3">
    <name type="scientific">Pleurodeles waltl</name>
    <name type="common">Iberian ribbed newt</name>
    <dbReference type="NCBI Taxonomy" id="8319"/>
    <lineage>
        <taxon>Eukaryota</taxon>
        <taxon>Metazoa</taxon>
        <taxon>Chordata</taxon>
        <taxon>Craniata</taxon>
        <taxon>Vertebrata</taxon>
        <taxon>Euteleostomi</taxon>
        <taxon>Amphibia</taxon>
        <taxon>Batrachia</taxon>
        <taxon>Caudata</taxon>
        <taxon>Salamandroidea</taxon>
        <taxon>Salamandridae</taxon>
        <taxon>Pleurodelinae</taxon>
        <taxon>Pleurodeles</taxon>
    </lineage>
</organism>
<reference evidence="2" key="1">
    <citation type="journal article" date="2022" name="bioRxiv">
        <title>Sequencing and chromosome-scale assembly of the giantPleurodeles waltlgenome.</title>
        <authorList>
            <person name="Brown T."/>
            <person name="Elewa A."/>
            <person name="Iarovenko S."/>
            <person name="Subramanian E."/>
            <person name="Araus A.J."/>
            <person name="Petzold A."/>
            <person name="Susuki M."/>
            <person name="Suzuki K.-i.T."/>
            <person name="Hayashi T."/>
            <person name="Toyoda A."/>
            <person name="Oliveira C."/>
            <person name="Osipova E."/>
            <person name="Leigh N.D."/>
            <person name="Simon A."/>
            <person name="Yun M.H."/>
        </authorList>
    </citation>
    <scope>NUCLEOTIDE SEQUENCE</scope>
    <source>
        <strain evidence="2">20211129_DDA</strain>
        <tissue evidence="2">Liver</tissue>
    </source>
</reference>
<gene>
    <name evidence="2" type="ORF">NDU88_004490</name>
</gene>
<dbReference type="AlphaFoldDB" id="A0AAV7L0G6"/>
<evidence type="ECO:0000313" key="3">
    <source>
        <dbReference type="Proteomes" id="UP001066276"/>
    </source>
</evidence>
<feature type="region of interest" description="Disordered" evidence="1">
    <location>
        <begin position="47"/>
        <end position="69"/>
    </location>
</feature>
<feature type="region of interest" description="Disordered" evidence="1">
    <location>
        <begin position="1"/>
        <end position="23"/>
    </location>
</feature>
<dbReference type="EMBL" id="JANPWB010000016">
    <property type="protein sequence ID" value="KAJ1084339.1"/>
    <property type="molecule type" value="Genomic_DNA"/>
</dbReference>
<name>A0AAV7L0G6_PLEWA</name>
<dbReference type="Proteomes" id="UP001066276">
    <property type="component" value="Chromosome 12"/>
</dbReference>
<comment type="caution">
    <text evidence="2">The sequence shown here is derived from an EMBL/GenBank/DDBJ whole genome shotgun (WGS) entry which is preliminary data.</text>
</comment>
<evidence type="ECO:0000313" key="2">
    <source>
        <dbReference type="EMBL" id="KAJ1084339.1"/>
    </source>
</evidence>
<keyword evidence="3" id="KW-1185">Reference proteome</keyword>